<dbReference type="PROSITE" id="PS00512">
    <property type="entry name" value="ALPHA_GALACTOSIDASE"/>
    <property type="match status" value="1"/>
</dbReference>
<keyword evidence="4" id="KW-0326">Glycosidase</keyword>
<name>A0A1G7Y251_9PSEU</name>
<dbReference type="InterPro" id="IPR013780">
    <property type="entry name" value="Glyco_hydro_b"/>
</dbReference>
<dbReference type="EMBL" id="FNCC01000013">
    <property type="protein sequence ID" value="SDG90528.1"/>
    <property type="molecule type" value="Genomic_DNA"/>
</dbReference>
<dbReference type="InterPro" id="IPR013785">
    <property type="entry name" value="Aldolase_TIM"/>
</dbReference>
<evidence type="ECO:0000259" key="5">
    <source>
        <dbReference type="Pfam" id="PF16874"/>
    </source>
</evidence>
<dbReference type="GO" id="GO:0004557">
    <property type="term" value="F:alpha-galactosidase activity"/>
    <property type="evidence" value="ECO:0007669"/>
    <property type="project" value="UniProtKB-EC"/>
</dbReference>
<dbReference type="FunFam" id="3.20.20.70:FF:000118">
    <property type="entry name" value="Alpha-galactosidase"/>
    <property type="match status" value="1"/>
</dbReference>
<dbReference type="InterPro" id="IPR050985">
    <property type="entry name" value="Alpha-glycosidase_related"/>
</dbReference>
<keyword evidence="3" id="KW-0378">Hydrolase</keyword>
<protein>
    <recommendedName>
        <fullName evidence="2">alpha-galactosidase</fullName>
        <ecNumber evidence="2">3.2.1.22</ecNumber>
    </recommendedName>
</protein>
<dbReference type="PRINTS" id="PR00743">
    <property type="entry name" value="GLHYDRLASE36"/>
</dbReference>
<organism evidence="7 8">
    <name type="scientific">Lentzea fradiae</name>
    <dbReference type="NCBI Taxonomy" id="200378"/>
    <lineage>
        <taxon>Bacteria</taxon>
        <taxon>Bacillati</taxon>
        <taxon>Actinomycetota</taxon>
        <taxon>Actinomycetes</taxon>
        <taxon>Pseudonocardiales</taxon>
        <taxon>Pseudonocardiaceae</taxon>
        <taxon>Lentzea</taxon>
    </lineage>
</organism>
<dbReference type="AlphaFoldDB" id="A0A1G7Y251"/>
<evidence type="ECO:0000259" key="6">
    <source>
        <dbReference type="Pfam" id="PF16875"/>
    </source>
</evidence>
<feature type="domain" description="Glycosyl hydrolase family 36 N-terminal" evidence="6">
    <location>
        <begin position="33"/>
        <end position="264"/>
    </location>
</feature>
<proteinExistence type="predicted"/>
<keyword evidence="8" id="KW-1185">Reference proteome</keyword>
<evidence type="ECO:0000256" key="4">
    <source>
        <dbReference type="ARBA" id="ARBA00023295"/>
    </source>
</evidence>
<dbReference type="EC" id="3.2.1.22" evidence="2"/>
<comment type="catalytic activity">
    <reaction evidence="1">
        <text>Hydrolysis of terminal, non-reducing alpha-D-galactose residues in alpha-D-galactosides, including galactose oligosaccharides, galactomannans and galactolipids.</text>
        <dbReference type="EC" id="3.2.1.22"/>
    </reaction>
</comment>
<dbReference type="Proteomes" id="UP000199623">
    <property type="component" value="Unassembled WGS sequence"/>
</dbReference>
<dbReference type="SUPFAM" id="SSF51445">
    <property type="entry name" value="(Trans)glycosidases"/>
    <property type="match status" value="1"/>
</dbReference>
<evidence type="ECO:0000256" key="1">
    <source>
        <dbReference type="ARBA" id="ARBA00001255"/>
    </source>
</evidence>
<dbReference type="InterPro" id="IPR002252">
    <property type="entry name" value="Glyco_hydro_36"/>
</dbReference>
<dbReference type="Pfam" id="PF16874">
    <property type="entry name" value="Glyco_hydro_36C"/>
    <property type="match status" value="1"/>
</dbReference>
<dbReference type="Gene3D" id="3.20.20.70">
    <property type="entry name" value="Aldolase class I"/>
    <property type="match status" value="1"/>
</dbReference>
<dbReference type="CDD" id="cd14791">
    <property type="entry name" value="GH36"/>
    <property type="match status" value="1"/>
</dbReference>
<feature type="domain" description="Glycosyl hydrolase family 36 C-terminal" evidence="5">
    <location>
        <begin position="614"/>
        <end position="701"/>
    </location>
</feature>
<dbReference type="Pfam" id="PF16875">
    <property type="entry name" value="Glyco_hydro_36N"/>
    <property type="match status" value="1"/>
</dbReference>
<dbReference type="Gene3D" id="2.60.40.1180">
    <property type="entry name" value="Golgi alpha-mannosidase II"/>
    <property type="match status" value="1"/>
</dbReference>
<evidence type="ECO:0000313" key="7">
    <source>
        <dbReference type="EMBL" id="SDG90528.1"/>
    </source>
</evidence>
<evidence type="ECO:0000256" key="2">
    <source>
        <dbReference type="ARBA" id="ARBA00012755"/>
    </source>
</evidence>
<dbReference type="InterPro" id="IPR017853">
    <property type="entry name" value="GH"/>
</dbReference>
<reference evidence="8" key="1">
    <citation type="submission" date="2016-10" db="EMBL/GenBank/DDBJ databases">
        <authorList>
            <person name="Varghese N."/>
            <person name="Submissions S."/>
        </authorList>
    </citation>
    <scope>NUCLEOTIDE SEQUENCE [LARGE SCALE GENOMIC DNA]</scope>
    <source>
        <strain evidence="8">CGMCC 4.3506</strain>
    </source>
</reference>
<dbReference type="PANTHER" id="PTHR43053:SF3">
    <property type="entry name" value="ALPHA-GALACTOSIDASE C-RELATED"/>
    <property type="match status" value="1"/>
</dbReference>
<dbReference type="InterPro" id="IPR031704">
    <property type="entry name" value="Glyco_hydro_36_N"/>
</dbReference>
<dbReference type="GO" id="GO:0016052">
    <property type="term" value="P:carbohydrate catabolic process"/>
    <property type="evidence" value="ECO:0007669"/>
    <property type="project" value="InterPro"/>
</dbReference>
<gene>
    <name evidence="7" type="ORF">SAMN05216553_11344</name>
</gene>
<dbReference type="STRING" id="200378.SAMN05216553_11344"/>
<dbReference type="InterPro" id="IPR000111">
    <property type="entry name" value="Glyco_hydro_27/36_CS"/>
</dbReference>
<dbReference type="InterPro" id="IPR038417">
    <property type="entry name" value="Alpga-gal_N_sf"/>
</dbReference>
<evidence type="ECO:0000313" key="8">
    <source>
        <dbReference type="Proteomes" id="UP000199623"/>
    </source>
</evidence>
<dbReference type="PANTHER" id="PTHR43053">
    <property type="entry name" value="GLYCOSIDASE FAMILY 31"/>
    <property type="match status" value="1"/>
</dbReference>
<dbReference type="Gene3D" id="2.70.98.60">
    <property type="entry name" value="alpha-galactosidase from lactobacil brevis"/>
    <property type="match status" value="1"/>
</dbReference>
<dbReference type="Pfam" id="PF02065">
    <property type="entry name" value="Melibiase"/>
    <property type="match status" value="1"/>
</dbReference>
<dbReference type="InterPro" id="IPR031705">
    <property type="entry name" value="Glyco_hydro_36_C"/>
</dbReference>
<accession>A0A1G7Y251</accession>
<evidence type="ECO:0000256" key="3">
    <source>
        <dbReference type="ARBA" id="ARBA00022801"/>
    </source>
</evidence>
<sequence>MFDVNGVRMSNPEVVHLHDGISSVVITLQGTDLPVVAHWGRTLGDVGQDALRGLVEVVSWTNPNNAPDVPVPLALLPDAGAGYSGRPGLRGHRGGEHFAPALAVTSSTVEGRTFRYTATDEAAQITVTGTVELLDSGMLRVRHAVRNDGTTPYALEGLETALPVPAHAGELLDFTGRWAREREPQRQAFRFGSWVRESRRGRTGHDATIGLLAGTPGFSFRGGEVWAVHVAWSGNHVTYAENQVDGSPVLGGGELLLPGEITLAPGEEYESPWLYAAYSAEGIDGISAAFHRRLRERALRPRPVVLNTWEAVYFDHDLARLTSLADTAAAIGVERFVLDDGWFRHRRDDTAGLGDWYVDETVWPDGLTPLIKHVRALGMEFGLWFEPEMVNPDSDLYRAHPDWVLGPRPGVLPPPSRYQQVLNIAHPDAYAYILDRVSSVLSDNEIAFVKWDHNRDLIGSRVHAQTAAYYRLLDELRRRHPHVEIESCSSGGGRIDLGVLDRTDRVWTSDCNDALERQLIQRWTGVFLPPELMGAHVGPTKSHTTGRTHDLSFRVATALFGHFGIEWDINSATDEERAGLQAAIEYYKDVRTLAHTGVVVRSDHPDPSAWVHGIVAADRSEALFCYAQLTTPVQNKPRRVRLPGLDPKRTYRLSFDAPAGRPRLTQRQQPSWEPVELPGSVLTEAGVQLPVLEPEQAVLLRLR</sequence>